<dbReference type="EC" id="3.1.26.11" evidence="1"/>
<dbReference type="PANTHER" id="PTHR46018:SF2">
    <property type="entry name" value="ZINC PHOSPHODIESTERASE ELAC PROTEIN 1"/>
    <property type="match status" value="1"/>
</dbReference>
<dbReference type="GO" id="GO:0042781">
    <property type="term" value="F:3'-tRNA processing endoribonuclease activity"/>
    <property type="evidence" value="ECO:0007669"/>
    <property type="project" value="UniProtKB-EC"/>
</dbReference>
<sequence>MQIDVIGSGSAFATQANTSAMMVTENDQCWLIDCGPTIPRALWQRALPVNTVDVIYFTHIHPDHCAGLAALLNQWNSFGRDKPLTIICQPEQQEMLESLVTLAVWPKMALCFELHWCPTLPSMHWGAWTIQTAPTRHEVSNLAIRISSGDRTLFYSGDGRPTAESIALMENADIAFQECAAFAALPDDDSHGDLPQCAQLSNTLNLAHLCVYHCWDEYIDDIKNFCAAQPCLHVSQDGLTLDLTRDITPQLERQLG</sequence>
<reference evidence="1 2" key="1">
    <citation type="submission" date="2017-02" db="EMBL/GenBank/DDBJ databases">
        <authorList>
            <person name="Peterson S.W."/>
        </authorList>
    </citation>
    <scope>NUCLEOTIDE SEQUENCE [LARGE SCALE GENOMIC DNA]</scope>
    <source>
        <strain evidence="1 2">CECT 9027</strain>
    </source>
</reference>
<dbReference type="Pfam" id="PF23023">
    <property type="entry name" value="Anti-Pycsar_Apyc1"/>
    <property type="match status" value="1"/>
</dbReference>
<accession>A0A1R4B556</accession>
<name>A0A1R4B556_9VIBR</name>
<dbReference type="SUPFAM" id="SSF56281">
    <property type="entry name" value="Metallo-hydrolase/oxidoreductase"/>
    <property type="match status" value="1"/>
</dbReference>
<dbReference type="PANTHER" id="PTHR46018">
    <property type="entry name" value="ZINC PHOSPHODIESTERASE ELAC PROTEIN 1"/>
    <property type="match status" value="1"/>
</dbReference>
<dbReference type="Gene3D" id="3.60.15.10">
    <property type="entry name" value="Ribonuclease Z/Hydroxyacylglutathione hydrolase-like"/>
    <property type="match status" value="1"/>
</dbReference>
<evidence type="ECO:0000313" key="2">
    <source>
        <dbReference type="Proteomes" id="UP000189475"/>
    </source>
</evidence>
<dbReference type="OrthoDB" id="9803916at2"/>
<organism evidence="1 2">
    <name type="scientific">Vibrio palustris</name>
    <dbReference type="NCBI Taxonomy" id="1918946"/>
    <lineage>
        <taxon>Bacteria</taxon>
        <taxon>Pseudomonadati</taxon>
        <taxon>Pseudomonadota</taxon>
        <taxon>Gammaproteobacteria</taxon>
        <taxon>Vibrionales</taxon>
        <taxon>Vibrionaceae</taxon>
        <taxon>Vibrio</taxon>
    </lineage>
</organism>
<protein>
    <submittedName>
        <fullName evidence="1">Ribonuclease Z</fullName>
        <ecNumber evidence="1">3.1.26.11</ecNumber>
    </submittedName>
</protein>
<dbReference type="RefSeq" id="WP_077314439.1">
    <property type="nucleotide sequence ID" value="NZ_AP024888.1"/>
</dbReference>
<keyword evidence="2" id="KW-1185">Reference proteome</keyword>
<keyword evidence="1" id="KW-0378">Hydrolase</keyword>
<dbReference type="InterPro" id="IPR036866">
    <property type="entry name" value="RibonucZ/Hydroxyglut_hydro"/>
</dbReference>
<dbReference type="AlphaFoldDB" id="A0A1R4B556"/>
<dbReference type="EMBL" id="FUFT01000005">
    <property type="protein sequence ID" value="SJL84040.1"/>
    <property type="molecule type" value="Genomic_DNA"/>
</dbReference>
<gene>
    <name evidence="1" type="primary">rnz</name>
    <name evidence="1" type="ORF">VPAL9027_02020</name>
</gene>
<dbReference type="STRING" id="1918946.VPAL9027_02020"/>
<proteinExistence type="predicted"/>
<dbReference type="Proteomes" id="UP000189475">
    <property type="component" value="Unassembled WGS sequence"/>
</dbReference>
<dbReference type="CDD" id="cd16272">
    <property type="entry name" value="RNaseZ_MBL-fold"/>
    <property type="match status" value="1"/>
</dbReference>
<evidence type="ECO:0000313" key="1">
    <source>
        <dbReference type="EMBL" id="SJL84040.1"/>
    </source>
</evidence>